<name>K0V6F0_MYCVA</name>
<dbReference type="InterPro" id="IPR039538">
    <property type="entry name" value="BetI_C"/>
</dbReference>
<reference evidence="2 3" key="1">
    <citation type="journal article" date="2012" name="J. Bacteriol.">
        <title>Complete Genome Sequence of Mycobacterium vaccae Type Strain ATCC 25954.</title>
        <authorList>
            <person name="Ho Y.S."/>
            <person name="Adroub S.A."/>
            <person name="Abadi M."/>
            <person name="Al Alwan B."/>
            <person name="Alkhateeb R."/>
            <person name="Gao G."/>
            <person name="Ragab A."/>
            <person name="Ali S."/>
            <person name="van Soolingen D."/>
            <person name="Bitter W."/>
            <person name="Pain A."/>
            <person name="Abdallah A.M."/>
        </authorList>
    </citation>
    <scope>NUCLEOTIDE SEQUENCE [LARGE SCALE GENOMIC DNA]</scope>
    <source>
        <strain evidence="2 3">ATCC 25954</strain>
    </source>
</reference>
<dbReference type="Gene3D" id="1.10.357.10">
    <property type="entry name" value="Tetracycline Repressor, domain 2"/>
    <property type="match status" value="1"/>
</dbReference>
<proteinExistence type="predicted"/>
<dbReference type="EMBL" id="ALQA01000056">
    <property type="protein sequence ID" value="EJZ06614.1"/>
    <property type="molecule type" value="Genomic_DNA"/>
</dbReference>
<dbReference type="PATRIC" id="fig|1194972.3.peg.4277"/>
<sequence length="86" mass="9024">MTGTTSELASIYQAWLADVRDAVASALRQGQSDGSVKPDLDAHHAAQAAVDATTGLVFRWCLSPDQVDLEVELRASAASARQLLGA</sequence>
<evidence type="ECO:0000259" key="1">
    <source>
        <dbReference type="Pfam" id="PF13977"/>
    </source>
</evidence>
<evidence type="ECO:0000313" key="2">
    <source>
        <dbReference type="EMBL" id="EJZ06614.1"/>
    </source>
</evidence>
<accession>K0V6F0</accession>
<comment type="caution">
    <text evidence="2">The sequence shown here is derived from an EMBL/GenBank/DDBJ whole genome shotgun (WGS) entry which is preliminary data.</text>
</comment>
<protein>
    <recommendedName>
        <fullName evidence="1">BetI-type transcriptional repressor C-terminal domain-containing protein</fullName>
    </recommendedName>
</protein>
<dbReference type="AlphaFoldDB" id="K0V6F0"/>
<dbReference type="Proteomes" id="UP000006072">
    <property type="component" value="Unassembled WGS sequence"/>
</dbReference>
<dbReference type="Pfam" id="PF13977">
    <property type="entry name" value="TetR_C_6"/>
    <property type="match status" value="1"/>
</dbReference>
<evidence type="ECO:0000313" key="3">
    <source>
        <dbReference type="Proteomes" id="UP000006072"/>
    </source>
</evidence>
<dbReference type="SUPFAM" id="SSF48498">
    <property type="entry name" value="Tetracyclin repressor-like, C-terminal domain"/>
    <property type="match status" value="1"/>
</dbReference>
<feature type="domain" description="BetI-type transcriptional repressor C-terminal" evidence="1">
    <location>
        <begin position="7"/>
        <end position="84"/>
    </location>
</feature>
<keyword evidence="3" id="KW-1185">Reference proteome</keyword>
<organism evidence="2 3">
    <name type="scientific">Mycolicibacterium vaccae ATCC 25954</name>
    <dbReference type="NCBI Taxonomy" id="1194972"/>
    <lineage>
        <taxon>Bacteria</taxon>
        <taxon>Bacillati</taxon>
        <taxon>Actinomycetota</taxon>
        <taxon>Actinomycetes</taxon>
        <taxon>Mycobacteriales</taxon>
        <taxon>Mycobacteriaceae</taxon>
        <taxon>Mycolicibacterium</taxon>
    </lineage>
</organism>
<dbReference type="HOGENOM" id="CLU_2494644_0_0_11"/>
<dbReference type="InterPro" id="IPR036271">
    <property type="entry name" value="Tet_transcr_reg_TetR-rel_C_sf"/>
</dbReference>
<gene>
    <name evidence="2" type="ORF">MVAC_21453</name>
</gene>
<dbReference type="RefSeq" id="WP_003931660.1">
    <property type="nucleotide sequence ID" value="NZ_JH814693.1"/>
</dbReference>